<proteinExistence type="predicted"/>
<reference evidence="2" key="1">
    <citation type="journal article" date="2019" name="Nat. Commun.">
        <title>Expansion of phycobilisome linker gene families in mesophilic red algae.</title>
        <authorList>
            <person name="Lee J."/>
            <person name="Kim D."/>
            <person name="Bhattacharya D."/>
            <person name="Yoon H.S."/>
        </authorList>
    </citation>
    <scope>NUCLEOTIDE SEQUENCE [LARGE SCALE GENOMIC DNA]</scope>
    <source>
        <strain evidence="2">CCMP 1328</strain>
    </source>
</reference>
<gene>
    <name evidence="1" type="ORF">FVE85_3822</name>
</gene>
<dbReference type="EMBL" id="VRMN01000020">
    <property type="protein sequence ID" value="KAA8490673.1"/>
    <property type="molecule type" value="Genomic_DNA"/>
</dbReference>
<dbReference type="Proteomes" id="UP000324585">
    <property type="component" value="Unassembled WGS sequence"/>
</dbReference>
<accession>A0A5J4YJ38</accession>
<name>A0A5J4YJ38_PORPP</name>
<dbReference type="AlphaFoldDB" id="A0A5J4YJ38"/>
<protein>
    <submittedName>
        <fullName evidence="1">Uncharacterized protein</fullName>
    </submittedName>
</protein>
<sequence length="131" mass="15212">MRTCVAYLCYEYKLSTRCVAFDLARHRFWSRMDEVRSTLHEELVWLSCVTHVQFASIFCCSSKFRMEYLFPHCIARMFCCERSVSNPEHLVNAIVLTRDVVPGRFFPLPLSLASDQDCAIGGHAMRQLSCF</sequence>
<keyword evidence="2" id="KW-1185">Reference proteome</keyword>
<evidence type="ECO:0000313" key="1">
    <source>
        <dbReference type="EMBL" id="KAA8490673.1"/>
    </source>
</evidence>
<organism evidence="1 2">
    <name type="scientific">Porphyridium purpureum</name>
    <name type="common">Red alga</name>
    <name type="synonym">Porphyridium cruentum</name>
    <dbReference type="NCBI Taxonomy" id="35688"/>
    <lineage>
        <taxon>Eukaryota</taxon>
        <taxon>Rhodophyta</taxon>
        <taxon>Bangiophyceae</taxon>
        <taxon>Porphyridiales</taxon>
        <taxon>Porphyridiaceae</taxon>
        <taxon>Porphyridium</taxon>
    </lineage>
</organism>
<comment type="caution">
    <text evidence="1">The sequence shown here is derived from an EMBL/GenBank/DDBJ whole genome shotgun (WGS) entry which is preliminary data.</text>
</comment>
<evidence type="ECO:0000313" key="2">
    <source>
        <dbReference type="Proteomes" id="UP000324585"/>
    </source>
</evidence>